<comment type="caution">
    <text evidence="2">The sequence shown here is derived from an EMBL/GenBank/DDBJ whole genome shotgun (WGS) entry which is preliminary data.</text>
</comment>
<feature type="region of interest" description="Disordered" evidence="1">
    <location>
        <begin position="1"/>
        <end position="46"/>
    </location>
</feature>
<sequence length="83" mass="8715">MANSNNGCDNGSYEGNSSLHAIAGPSIPPPVVVATNNTAPDPTSGTNTLAPALDQIVGPVVMNPLFCELFPAGRRWNTRKPRR</sequence>
<evidence type="ECO:0000256" key="1">
    <source>
        <dbReference type="SAM" id="MobiDB-lite"/>
    </source>
</evidence>
<proteinExistence type="predicted"/>
<feature type="compositionally biased region" description="Polar residues" evidence="1">
    <location>
        <begin position="1"/>
        <end position="19"/>
    </location>
</feature>
<feature type="compositionally biased region" description="Polar residues" evidence="1">
    <location>
        <begin position="34"/>
        <end position="46"/>
    </location>
</feature>
<protein>
    <submittedName>
        <fullName evidence="2">Uncharacterized protein</fullName>
    </submittedName>
</protein>
<reference evidence="2" key="2">
    <citation type="journal article" date="2024" name="Plant">
        <title>Genomic evolution and insights into agronomic trait innovations of Sesamum species.</title>
        <authorList>
            <person name="Miao H."/>
            <person name="Wang L."/>
            <person name="Qu L."/>
            <person name="Liu H."/>
            <person name="Sun Y."/>
            <person name="Le M."/>
            <person name="Wang Q."/>
            <person name="Wei S."/>
            <person name="Zheng Y."/>
            <person name="Lin W."/>
            <person name="Duan Y."/>
            <person name="Cao H."/>
            <person name="Xiong S."/>
            <person name="Wang X."/>
            <person name="Wei L."/>
            <person name="Li C."/>
            <person name="Ma Q."/>
            <person name="Ju M."/>
            <person name="Zhao R."/>
            <person name="Li G."/>
            <person name="Mu C."/>
            <person name="Tian Q."/>
            <person name="Mei H."/>
            <person name="Zhang T."/>
            <person name="Gao T."/>
            <person name="Zhang H."/>
        </authorList>
    </citation>
    <scope>NUCLEOTIDE SEQUENCE</scope>
    <source>
        <strain evidence="2">G01</strain>
    </source>
</reference>
<reference evidence="2" key="1">
    <citation type="submission" date="2020-06" db="EMBL/GenBank/DDBJ databases">
        <authorList>
            <person name="Li T."/>
            <person name="Hu X."/>
            <person name="Zhang T."/>
            <person name="Song X."/>
            <person name="Zhang H."/>
            <person name="Dai N."/>
            <person name="Sheng W."/>
            <person name="Hou X."/>
            <person name="Wei L."/>
        </authorList>
    </citation>
    <scope>NUCLEOTIDE SEQUENCE</scope>
    <source>
        <strain evidence="2">G01</strain>
        <tissue evidence="2">Leaf</tissue>
    </source>
</reference>
<organism evidence="2">
    <name type="scientific">Sesamum angustifolium</name>
    <dbReference type="NCBI Taxonomy" id="2727405"/>
    <lineage>
        <taxon>Eukaryota</taxon>
        <taxon>Viridiplantae</taxon>
        <taxon>Streptophyta</taxon>
        <taxon>Embryophyta</taxon>
        <taxon>Tracheophyta</taxon>
        <taxon>Spermatophyta</taxon>
        <taxon>Magnoliopsida</taxon>
        <taxon>eudicotyledons</taxon>
        <taxon>Gunneridae</taxon>
        <taxon>Pentapetalae</taxon>
        <taxon>asterids</taxon>
        <taxon>lamiids</taxon>
        <taxon>Lamiales</taxon>
        <taxon>Pedaliaceae</taxon>
        <taxon>Sesamum</taxon>
    </lineage>
</organism>
<name>A0AAW2KMN5_9LAMI</name>
<gene>
    <name evidence="2" type="ORF">Sangu_3012000</name>
</gene>
<evidence type="ECO:0000313" key="2">
    <source>
        <dbReference type="EMBL" id="KAL0307773.1"/>
    </source>
</evidence>
<accession>A0AAW2KMN5</accession>
<dbReference type="EMBL" id="JACGWK010000065">
    <property type="protein sequence ID" value="KAL0307773.1"/>
    <property type="molecule type" value="Genomic_DNA"/>
</dbReference>
<dbReference type="AlphaFoldDB" id="A0AAW2KMN5"/>